<reference evidence="1" key="1">
    <citation type="submission" date="2013-12" db="EMBL/GenBank/DDBJ databases">
        <title>A Varibaculum cambriense genome reconstructed from a premature infant gut community with otherwise low bacterial novelty that shifts toward anaerobic metabolism during the third week of life.</title>
        <authorList>
            <person name="Brown C.T."/>
            <person name="Sharon I."/>
            <person name="Thomas B.C."/>
            <person name="Castelle C.J."/>
            <person name="Morowitz M.J."/>
            <person name="Banfield J.F."/>
        </authorList>
    </citation>
    <scope>NUCLEOTIDE SEQUENCE</scope>
</reference>
<gene>
    <name evidence="1" type="ORF">Q604_UNBC12435G0001</name>
</gene>
<dbReference type="AlphaFoldDB" id="W1XSL0"/>
<sequence length="43" mass="4746">MIRQIVKDVLFLEQKSEPATIQDKSIVTDLVDTLKANLDGCVG</sequence>
<evidence type="ECO:0000313" key="1">
    <source>
        <dbReference type="EMBL" id="ETJ33116.1"/>
    </source>
</evidence>
<protein>
    <submittedName>
        <fullName evidence="1">Peptide deformylase</fullName>
    </submittedName>
</protein>
<name>W1XSL0_9ZZZZ</name>
<comment type="caution">
    <text evidence="1">The sequence shown here is derived from an EMBL/GenBank/DDBJ whole genome shotgun (WGS) entry which is preliminary data.</text>
</comment>
<organism evidence="1">
    <name type="scientific">human gut metagenome</name>
    <dbReference type="NCBI Taxonomy" id="408170"/>
    <lineage>
        <taxon>unclassified sequences</taxon>
        <taxon>metagenomes</taxon>
        <taxon>organismal metagenomes</taxon>
    </lineage>
</organism>
<feature type="non-terminal residue" evidence="1">
    <location>
        <position position="43"/>
    </location>
</feature>
<accession>W1XSL0</accession>
<dbReference type="EMBL" id="AZMM01012435">
    <property type="protein sequence ID" value="ETJ33116.1"/>
    <property type="molecule type" value="Genomic_DNA"/>
</dbReference>
<proteinExistence type="predicted"/>